<organism evidence="8 9">
    <name type="scientific">Sinocyclocheilus grahami</name>
    <name type="common">Dianchi golden-line fish</name>
    <name type="synonym">Barbus grahami</name>
    <dbReference type="NCBI Taxonomy" id="75366"/>
    <lineage>
        <taxon>Eukaryota</taxon>
        <taxon>Metazoa</taxon>
        <taxon>Chordata</taxon>
        <taxon>Craniata</taxon>
        <taxon>Vertebrata</taxon>
        <taxon>Euteleostomi</taxon>
        <taxon>Actinopterygii</taxon>
        <taxon>Neopterygii</taxon>
        <taxon>Teleostei</taxon>
        <taxon>Ostariophysi</taxon>
        <taxon>Cypriniformes</taxon>
        <taxon>Cyprinidae</taxon>
        <taxon>Cyprininae</taxon>
        <taxon>Sinocyclocheilus</taxon>
    </lineage>
</organism>
<keyword evidence="2" id="KW-0963">Cytoplasm</keyword>
<feature type="region of interest" description="Disordered" evidence="7">
    <location>
        <begin position="101"/>
        <end position="148"/>
    </location>
</feature>
<dbReference type="GO" id="GO:0043005">
    <property type="term" value="C:neuron projection"/>
    <property type="evidence" value="ECO:0007669"/>
    <property type="project" value="TreeGrafter"/>
</dbReference>
<evidence type="ECO:0000313" key="8">
    <source>
        <dbReference type="Ensembl" id="ENSSGRP00000102026.1"/>
    </source>
</evidence>
<dbReference type="PANTHER" id="PTHR11501:SF14">
    <property type="entry name" value="MICROTUBULE-ASSOCIATED PROTEIN TAU"/>
    <property type="match status" value="1"/>
</dbReference>
<gene>
    <name evidence="8" type="primary">maptb</name>
</gene>
<dbReference type="PANTHER" id="PTHR11501">
    <property type="entry name" value="MICROTUBULE-ASSOCIATED PROTEIN"/>
    <property type="match status" value="1"/>
</dbReference>
<keyword evidence="4" id="KW-0493">Microtubule</keyword>
<feature type="compositionally biased region" description="Low complexity" evidence="7">
    <location>
        <begin position="110"/>
        <end position="120"/>
    </location>
</feature>
<evidence type="ECO:0000256" key="2">
    <source>
        <dbReference type="ARBA" id="ARBA00022490"/>
    </source>
</evidence>
<keyword evidence="6" id="KW-0206">Cytoskeleton</keyword>
<evidence type="ECO:0000256" key="3">
    <source>
        <dbReference type="ARBA" id="ARBA00022553"/>
    </source>
</evidence>
<evidence type="ECO:0000256" key="5">
    <source>
        <dbReference type="ARBA" id="ARBA00022737"/>
    </source>
</evidence>
<feature type="region of interest" description="Disordered" evidence="7">
    <location>
        <begin position="1"/>
        <end position="27"/>
    </location>
</feature>
<dbReference type="InterPro" id="IPR027324">
    <property type="entry name" value="MAP2/MAP4/Tau"/>
</dbReference>
<comment type="subcellular location">
    <subcellularLocation>
        <location evidence="1">Cytoplasm</location>
        <location evidence="1">Cytoskeleton</location>
    </subcellularLocation>
</comment>
<name>A0A672SJ73_SINGR</name>
<keyword evidence="5" id="KW-0677">Repeat</keyword>
<dbReference type="PROSITE" id="PS51491">
    <property type="entry name" value="TAU_MAP_2"/>
    <property type="match status" value="4"/>
</dbReference>
<feature type="compositionally biased region" description="Polar residues" evidence="7">
    <location>
        <begin position="7"/>
        <end position="27"/>
    </location>
</feature>
<keyword evidence="3" id="KW-0597">Phosphoprotein</keyword>
<sequence>MDHQDHMNSGQVGDSQHSPGNNIASGVANMTISDGHQQDMKNGTAAHIGPGDGPVKGLYIEGKKCNAKTKTAGVKPLGVGTRMPAKKDENILVFCCFSSSADSPKTPDRSGCSSPASRSSTPGQQVKKVAVVRTPPKSPGSLRSRAPIAPVAPLPDLKNIKSKIGSTENIKHQPGGGKVAIVHKMINFSNVQSRCGSKDNIKHVPGAGNVQIVHKKIDLSNVQSKCGSKVNIHHKPGGGNVEIKSEKLDFKGQSKVGSLENIGHVPRGGQRKIESHKLNFREQAKARTDHGAEIVCRSPDISTDGSPRRLSNVSSSGSINMTDSPQLSTLADQVSASLVKLGL</sequence>
<dbReference type="Pfam" id="PF00418">
    <property type="entry name" value="Tubulin-binding"/>
    <property type="match status" value="4"/>
</dbReference>
<dbReference type="Proteomes" id="UP000472262">
    <property type="component" value="Unassembled WGS sequence"/>
</dbReference>
<dbReference type="GO" id="GO:0031175">
    <property type="term" value="P:neuron projection development"/>
    <property type="evidence" value="ECO:0007669"/>
    <property type="project" value="TreeGrafter"/>
</dbReference>
<evidence type="ECO:0000256" key="4">
    <source>
        <dbReference type="ARBA" id="ARBA00022701"/>
    </source>
</evidence>
<evidence type="ECO:0000313" key="9">
    <source>
        <dbReference type="Proteomes" id="UP000472262"/>
    </source>
</evidence>
<evidence type="ECO:0000256" key="7">
    <source>
        <dbReference type="SAM" id="MobiDB-lite"/>
    </source>
</evidence>
<reference evidence="8" key="1">
    <citation type="submission" date="2025-08" db="UniProtKB">
        <authorList>
            <consortium name="Ensembl"/>
        </authorList>
    </citation>
    <scope>IDENTIFICATION</scope>
</reference>
<proteinExistence type="predicted"/>
<feature type="region of interest" description="Disordered" evidence="7">
    <location>
        <begin position="297"/>
        <end position="324"/>
    </location>
</feature>
<feature type="compositionally biased region" description="Polar residues" evidence="7">
    <location>
        <begin position="300"/>
        <end position="324"/>
    </location>
</feature>
<dbReference type="GO" id="GO:0005874">
    <property type="term" value="C:microtubule"/>
    <property type="evidence" value="ECO:0007669"/>
    <property type="project" value="UniProtKB-KW"/>
</dbReference>
<accession>A0A672SJ73</accession>
<dbReference type="GO" id="GO:0000226">
    <property type="term" value="P:microtubule cytoskeleton organization"/>
    <property type="evidence" value="ECO:0007669"/>
    <property type="project" value="TreeGrafter"/>
</dbReference>
<dbReference type="InterPro" id="IPR001084">
    <property type="entry name" value="MAP_tubulin-bd_rpt"/>
</dbReference>
<dbReference type="Ensembl" id="ENSSGRT00000108495.1">
    <property type="protein sequence ID" value="ENSSGRP00000102026.1"/>
    <property type="gene ID" value="ENSSGRG00000050732.1"/>
</dbReference>
<dbReference type="AlphaFoldDB" id="A0A672SJ73"/>
<dbReference type="GO" id="GO:0008017">
    <property type="term" value="F:microtubule binding"/>
    <property type="evidence" value="ECO:0007669"/>
    <property type="project" value="InterPro"/>
</dbReference>
<keyword evidence="9" id="KW-1185">Reference proteome</keyword>
<evidence type="ECO:0000256" key="1">
    <source>
        <dbReference type="ARBA" id="ARBA00004245"/>
    </source>
</evidence>
<protein>
    <submittedName>
        <fullName evidence="8">Microtubule-associated protein tau-like</fullName>
    </submittedName>
</protein>
<reference evidence="8" key="2">
    <citation type="submission" date="2025-09" db="UniProtKB">
        <authorList>
            <consortium name="Ensembl"/>
        </authorList>
    </citation>
    <scope>IDENTIFICATION</scope>
</reference>
<evidence type="ECO:0000256" key="6">
    <source>
        <dbReference type="ARBA" id="ARBA00023212"/>
    </source>
</evidence>